<dbReference type="InterPro" id="IPR008254">
    <property type="entry name" value="Flavodoxin/NO_synth"/>
</dbReference>
<dbReference type="AlphaFoldDB" id="A0A7W5C936"/>
<dbReference type="InterPro" id="IPR001226">
    <property type="entry name" value="Flavodoxin_CS"/>
</dbReference>
<keyword evidence="11" id="KW-1185">Reference proteome</keyword>
<evidence type="ECO:0000256" key="2">
    <source>
        <dbReference type="ARBA" id="ARBA00003297"/>
    </source>
</evidence>
<evidence type="ECO:0000313" key="10">
    <source>
        <dbReference type="EMBL" id="MBB3153380.1"/>
    </source>
</evidence>
<proteinExistence type="inferred from homology"/>
<evidence type="ECO:0000256" key="3">
    <source>
        <dbReference type="ARBA" id="ARBA00005267"/>
    </source>
</evidence>
<dbReference type="Proteomes" id="UP000518605">
    <property type="component" value="Unassembled WGS sequence"/>
</dbReference>
<dbReference type="NCBIfam" id="TIGR01753">
    <property type="entry name" value="flav_short"/>
    <property type="match status" value="1"/>
</dbReference>
<evidence type="ECO:0000256" key="4">
    <source>
        <dbReference type="ARBA" id="ARBA00022448"/>
    </source>
</evidence>
<evidence type="ECO:0000313" key="11">
    <source>
        <dbReference type="Proteomes" id="UP000518605"/>
    </source>
</evidence>
<dbReference type="RefSeq" id="WP_183564787.1">
    <property type="nucleotide sequence ID" value="NZ_CBCSLB010000030.1"/>
</dbReference>
<dbReference type="InterPro" id="IPR010087">
    <property type="entry name" value="Flav_short"/>
</dbReference>
<keyword evidence="4 8" id="KW-0813">Transport</keyword>
<dbReference type="PROSITE" id="PS50902">
    <property type="entry name" value="FLAVODOXIN_LIKE"/>
    <property type="match status" value="1"/>
</dbReference>
<dbReference type="InterPro" id="IPR050619">
    <property type="entry name" value="Flavodoxin"/>
</dbReference>
<reference evidence="10 11" key="1">
    <citation type="submission" date="2020-08" db="EMBL/GenBank/DDBJ databases">
        <title>Genomic Encyclopedia of Type Strains, Phase III (KMG-III): the genomes of soil and plant-associated and newly described type strains.</title>
        <authorList>
            <person name="Whitman W."/>
        </authorList>
    </citation>
    <scope>NUCLEOTIDE SEQUENCE [LARGE SCALE GENOMIC DNA]</scope>
    <source>
        <strain evidence="10 11">CECT 8234</strain>
    </source>
</reference>
<dbReference type="Pfam" id="PF00258">
    <property type="entry name" value="Flavodoxin_1"/>
    <property type="match status" value="1"/>
</dbReference>
<comment type="cofactor">
    <cofactor evidence="1 8">
        <name>FMN</name>
        <dbReference type="ChEBI" id="CHEBI:58210"/>
    </cofactor>
</comment>
<gene>
    <name evidence="10" type="ORF">FHS16_003442</name>
</gene>
<dbReference type="NCBIfam" id="NF005246">
    <property type="entry name" value="PRK06756.1"/>
    <property type="match status" value="1"/>
</dbReference>
<dbReference type="GO" id="GO:0010181">
    <property type="term" value="F:FMN binding"/>
    <property type="evidence" value="ECO:0007669"/>
    <property type="project" value="UniProtKB-UniRule"/>
</dbReference>
<evidence type="ECO:0000256" key="5">
    <source>
        <dbReference type="ARBA" id="ARBA00022630"/>
    </source>
</evidence>
<dbReference type="Gene3D" id="3.40.50.360">
    <property type="match status" value="1"/>
</dbReference>
<evidence type="ECO:0000256" key="6">
    <source>
        <dbReference type="ARBA" id="ARBA00022643"/>
    </source>
</evidence>
<sequence>MSKVLVVYASMTGNTEEMAEAIAEGVKQAGAEVVLKEAFDASAAELTEYDAIIMGAYTWGDGELPDEFIDFYEEMASLDLSGKIAAAFGSGDTSYPIYCAAVDMIEAKLKELGAIISAACIKFEYNASEDEKEQGRSMGRQIASLVAVAG</sequence>
<dbReference type="GO" id="GO:0016651">
    <property type="term" value="F:oxidoreductase activity, acting on NAD(P)H"/>
    <property type="evidence" value="ECO:0007669"/>
    <property type="project" value="UniProtKB-ARBA"/>
</dbReference>
<keyword evidence="5 8" id="KW-0285">Flavoprotein</keyword>
<comment type="function">
    <text evidence="2 8">Low-potential electron donor to a number of redox enzymes.</text>
</comment>
<evidence type="ECO:0000256" key="7">
    <source>
        <dbReference type="ARBA" id="ARBA00022982"/>
    </source>
</evidence>
<dbReference type="PANTHER" id="PTHR42809">
    <property type="entry name" value="FLAVODOXIN 2"/>
    <property type="match status" value="1"/>
</dbReference>
<evidence type="ECO:0000259" key="9">
    <source>
        <dbReference type="PROSITE" id="PS50902"/>
    </source>
</evidence>
<dbReference type="NCBIfam" id="NF005216">
    <property type="entry name" value="PRK06703.1"/>
    <property type="match status" value="1"/>
</dbReference>
<feature type="domain" description="Flavodoxin-like" evidence="9">
    <location>
        <begin position="4"/>
        <end position="143"/>
    </location>
</feature>
<dbReference type="PROSITE" id="PS00201">
    <property type="entry name" value="FLAVODOXIN"/>
    <property type="match status" value="1"/>
</dbReference>
<evidence type="ECO:0000256" key="1">
    <source>
        <dbReference type="ARBA" id="ARBA00001917"/>
    </source>
</evidence>
<comment type="caution">
    <text evidence="10">The sequence shown here is derived from an EMBL/GenBank/DDBJ whole genome shotgun (WGS) entry which is preliminary data.</text>
</comment>
<protein>
    <recommendedName>
        <fullName evidence="8">Flavodoxin</fullName>
    </recommendedName>
</protein>
<dbReference type="PANTHER" id="PTHR42809:SF1">
    <property type="entry name" value="FLAVODOXIN 1"/>
    <property type="match status" value="1"/>
</dbReference>
<dbReference type="GO" id="GO:0009055">
    <property type="term" value="F:electron transfer activity"/>
    <property type="evidence" value="ECO:0007669"/>
    <property type="project" value="UniProtKB-UniRule"/>
</dbReference>
<dbReference type="InterPro" id="IPR029039">
    <property type="entry name" value="Flavoprotein-like_sf"/>
</dbReference>
<dbReference type="EMBL" id="JACHXW010000009">
    <property type="protein sequence ID" value="MBB3153380.1"/>
    <property type="molecule type" value="Genomic_DNA"/>
</dbReference>
<keyword evidence="7 8" id="KW-0249">Electron transport</keyword>
<dbReference type="SUPFAM" id="SSF52218">
    <property type="entry name" value="Flavoproteins"/>
    <property type="match status" value="1"/>
</dbReference>
<evidence type="ECO:0000256" key="8">
    <source>
        <dbReference type="RuleBase" id="RU367037"/>
    </source>
</evidence>
<name>A0A7W5C936_9BACL</name>
<organism evidence="10 11">
    <name type="scientific">Paenibacillus endophyticus</name>
    <dbReference type="NCBI Taxonomy" id="1294268"/>
    <lineage>
        <taxon>Bacteria</taxon>
        <taxon>Bacillati</taxon>
        <taxon>Bacillota</taxon>
        <taxon>Bacilli</taxon>
        <taxon>Bacillales</taxon>
        <taxon>Paenibacillaceae</taxon>
        <taxon>Paenibacillus</taxon>
    </lineage>
</organism>
<comment type="similarity">
    <text evidence="3 8">Belongs to the flavodoxin family.</text>
</comment>
<accession>A0A7W5C936</accession>
<keyword evidence="6 8" id="KW-0288">FMN</keyword>